<evidence type="ECO:0000256" key="3">
    <source>
        <dbReference type="ARBA" id="ARBA00022989"/>
    </source>
</evidence>
<dbReference type="Gene3D" id="1.20.120.550">
    <property type="entry name" value="Membrane associated eicosanoid/glutathione metabolism-like domain"/>
    <property type="match status" value="1"/>
</dbReference>
<dbReference type="Pfam" id="PF01124">
    <property type="entry name" value="MAPEG"/>
    <property type="match status" value="1"/>
</dbReference>
<dbReference type="HOGENOM" id="CLU_134926_1_0_6"/>
<organism evidence="6 7">
    <name type="scientific">Shewanella denitrificans (strain OS217 / ATCC BAA-1090 / DSM 15013)</name>
    <dbReference type="NCBI Taxonomy" id="318161"/>
    <lineage>
        <taxon>Bacteria</taxon>
        <taxon>Pseudomonadati</taxon>
        <taxon>Pseudomonadota</taxon>
        <taxon>Gammaproteobacteria</taxon>
        <taxon>Alteromonadales</taxon>
        <taxon>Shewanellaceae</taxon>
        <taxon>Shewanella</taxon>
    </lineage>
</organism>
<dbReference type="GO" id="GO:0016740">
    <property type="term" value="F:transferase activity"/>
    <property type="evidence" value="ECO:0007669"/>
    <property type="project" value="UniProtKB-KW"/>
</dbReference>
<keyword evidence="2 5" id="KW-0812">Transmembrane</keyword>
<dbReference type="eggNOG" id="COG3788">
    <property type="taxonomic scope" value="Bacteria"/>
</dbReference>
<dbReference type="InterPro" id="IPR023352">
    <property type="entry name" value="MAPEG-like_dom_sf"/>
</dbReference>
<keyword evidence="3 5" id="KW-1133">Transmembrane helix</keyword>
<evidence type="ECO:0000256" key="1">
    <source>
        <dbReference type="ARBA" id="ARBA00004370"/>
    </source>
</evidence>
<dbReference type="KEGG" id="sdn:Sden_3440"/>
<accession>Q12IL1</accession>
<name>Q12IL1_SHEDO</name>
<keyword evidence="7" id="KW-1185">Reference proteome</keyword>
<comment type="subcellular location">
    <subcellularLocation>
        <location evidence="1">Membrane</location>
    </subcellularLocation>
</comment>
<feature type="transmembrane region" description="Helical" evidence="5">
    <location>
        <begin position="107"/>
        <end position="129"/>
    </location>
</feature>
<keyword evidence="6" id="KW-0808">Transferase</keyword>
<dbReference type="Proteomes" id="UP000001982">
    <property type="component" value="Chromosome"/>
</dbReference>
<dbReference type="SUPFAM" id="SSF161084">
    <property type="entry name" value="MAPEG domain-like"/>
    <property type="match status" value="1"/>
</dbReference>
<dbReference type="PANTHER" id="PTHR35814:SF1">
    <property type="entry name" value="GLUTATHIONE S-TRANSFERASE-RELATED"/>
    <property type="match status" value="1"/>
</dbReference>
<dbReference type="RefSeq" id="WP_011497857.1">
    <property type="nucleotide sequence ID" value="NC_007954.1"/>
</dbReference>
<keyword evidence="4 5" id="KW-0472">Membrane</keyword>
<sequence>MSFMISGLYVSLTALFTIVLSYRVVRLRRINKVGLGTGKNPELSLATRVHANFIENAPFAMALLLVSEANGMPIILLHAFGTVWLVARMLHAIGLTQGQGGYHFGRFWGVLLTWFVLLGLAVANIGFFLGL</sequence>
<dbReference type="PANTHER" id="PTHR35814">
    <property type="match status" value="1"/>
</dbReference>
<evidence type="ECO:0000313" key="6">
    <source>
        <dbReference type="EMBL" id="ABE56715.1"/>
    </source>
</evidence>
<feature type="transmembrane region" description="Helical" evidence="5">
    <location>
        <begin position="6"/>
        <end position="25"/>
    </location>
</feature>
<proteinExistence type="predicted"/>
<dbReference type="EMBL" id="CP000302">
    <property type="protein sequence ID" value="ABE56715.1"/>
    <property type="molecule type" value="Genomic_DNA"/>
</dbReference>
<evidence type="ECO:0000256" key="4">
    <source>
        <dbReference type="ARBA" id="ARBA00023136"/>
    </source>
</evidence>
<dbReference type="AlphaFoldDB" id="Q12IL1"/>
<reference evidence="6 7" key="1">
    <citation type="submission" date="2006-03" db="EMBL/GenBank/DDBJ databases">
        <title>Complete sequence of Shewanella denitrificans OS217.</title>
        <authorList>
            <consortium name="US DOE Joint Genome Institute"/>
            <person name="Copeland A."/>
            <person name="Lucas S."/>
            <person name="Lapidus A."/>
            <person name="Barry K."/>
            <person name="Detter J.C."/>
            <person name="Glavina del Rio T."/>
            <person name="Hammon N."/>
            <person name="Israni S."/>
            <person name="Dalin E."/>
            <person name="Tice H."/>
            <person name="Pitluck S."/>
            <person name="Brettin T."/>
            <person name="Bruce D."/>
            <person name="Han C."/>
            <person name="Tapia R."/>
            <person name="Gilna P."/>
            <person name="Kiss H."/>
            <person name="Schmutz J."/>
            <person name="Larimer F."/>
            <person name="Land M."/>
            <person name="Hauser L."/>
            <person name="Kyrpides N."/>
            <person name="Lykidis A."/>
            <person name="Richardson P."/>
        </authorList>
    </citation>
    <scope>NUCLEOTIDE SEQUENCE [LARGE SCALE GENOMIC DNA]</scope>
    <source>
        <strain evidence="7">OS217 / ATCC BAA-1090 / DSM 15013</strain>
    </source>
</reference>
<dbReference type="InterPro" id="IPR001129">
    <property type="entry name" value="Membr-assoc_MAPEG"/>
</dbReference>
<gene>
    <name evidence="6" type="ordered locus">Sden_3440</name>
</gene>
<evidence type="ECO:0000313" key="7">
    <source>
        <dbReference type="Proteomes" id="UP000001982"/>
    </source>
</evidence>
<dbReference type="OrthoDB" id="8537976at2"/>
<dbReference type="STRING" id="318161.Sden_3440"/>
<feature type="transmembrane region" description="Helical" evidence="5">
    <location>
        <begin position="72"/>
        <end position="95"/>
    </location>
</feature>
<evidence type="ECO:0000256" key="5">
    <source>
        <dbReference type="SAM" id="Phobius"/>
    </source>
</evidence>
<evidence type="ECO:0000256" key="2">
    <source>
        <dbReference type="ARBA" id="ARBA00022692"/>
    </source>
</evidence>
<protein>
    <submittedName>
        <fullName evidence="6">Uncharacterized relative of glutathione S-transferase MAPEG superfamily-like protein</fullName>
    </submittedName>
</protein>
<dbReference type="GO" id="GO:0016020">
    <property type="term" value="C:membrane"/>
    <property type="evidence" value="ECO:0007669"/>
    <property type="project" value="UniProtKB-SubCell"/>
</dbReference>